<accession>A0ABW2VZ09</accession>
<protein>
    <submittedName>
        <fullName evidence="1">Uncharacterized protein</fullName>
    </submittedName>
</protein>
<dbReference type="EMBL" id="JBHTEC010000004">
    <property type="protein sequence ID" value="MFD0287737.1"/>
    <property type="molecule type" value="Genomic_DNA"/>
</dbReference>
<organism evidence="1 2">
    <name type="scientific">Streptomyces lutosisoli</name>
    <dbReference type="NCBI Taxonomy" id="2665721"/>
    <lineage>
        <taxon>Bacteria</taxon>
        <taxon>Bacillati</taxon>
        <taxon>Actinomycetota</taxon>
        <taxon>Actinomycetes</taxon>
        <taxon>Kitasatosporales</taxon>
        <taxon>Streptomycetaceae</taxon>
        <taxon>Streptomyces</taxon>
    </lineage>
</organism>
<comment type="caution">
    <text evidence="1">The sequence shown here is derived from an EMBL/GenBank/DDBJ whole genome shotgun (WGS) entry which is preliminary data.</text>
</comment>
<dbReference type="Proteomes" id="UP001596957">
    <property type="component" value="Unassembled WGS sequence"/>
</dbReference>
<evidence type="ECO:0000313" key="2">
    <source>
        <dbReference type="Proteomes" id="UP001596957"/>
    </source>
</evidence>
<sequence>MHAPTLRLTPRPPATLLHTLRDHLPSRRHIVCDRPECGVAWKGEEADCWNCGNPATSRHFRRTSALQRLLDQVCTTEPRERKAAAA</sequence>
<name>A0ABW2VZ09_9ACTN</name>
<reference evidence="2" key="1">
    <citation type="journal article" date="2019" name="Int. J. Syst. Evol. Microbiol.">
        <title>The Global Catalogue of Microorganisms (GCM) 10K type strain sequencing project: providing services to taxonomists for standard genome sequencing and annotation.</title>
        <authorList>
            <consortium name="The Broad Institute Genomics Platform"/>
            <consortium name="The Broad Institute Genome Sequencing Center for Infectious Disease"/>
            <person name="Wu L."/>
            <person name="Ma J."/>
        </authorList>
    </citation>
    <scope>NUCLEOTIDE SEQUENCE [LARGE SCALE GENOMIC DNA]</scope>
    <source>
        <strain evidence="2">CGMCC 4.7198</strain>
    </source>
</reference>
<evidence type="ECO:0000313" key="1">
    <source>
        <dbReference type="EMBL" id="MFD0287737.1"/>
    </source>
</evidence>
<keyword evidence="2" id="KW-1185">Reference proteome</keyword>
<gene>
    <name evidence="1" type="ORF">ACFQZP_40160</name>
</gene>
<dbReference type="RefSeq" id="WP_381255960.1">
    <property type="nucleotide sequence ID" value="NZ_JBHTBI010000014.1"/>
</dbReference>
<proteinExistence type="predicted"/>